<name>A0A061FD02_THECC</name>
<dbReference type="AlphaFoldDB" id="A0A061FD02"/>
<sequence>MPLETYLQRSLLHYKTVTQKKKTFLQISSNRCTLRYVQKIIRTRSASACQRLAKAKGEEQIKALSAAAMSGFE</sequence>
<organism evidence="1 2">
    <name type="scientific">Theobroma cacao</name>
    <name type="common">Cacao</name>
    <name type="synonym">Cocoa</name>
    <dbReference type="NCBI Taxonomy" id="3641"/>
    <lineage>
        <taxon>Eukaryota</taxon>
        <taxon>Viridiplantae</taxon>
        <taxon>Streptophyta</taxon>
        <taxon>Embryophyta</taxon>
        <taxon>Tracheophyta</taxon>
        <taxon>Spermatophyta</taxon>
        <taxon>Magnoliopsida</taxon>
        <taxon>eudicotyledons</taxon>
        <taxon>Gunneridae</taxon>
        <taxon>Pentapetalae</taxon>
        <taxon>rosids</taxon>
        <taxon>malvids</taxon>
        <taxon>Malvales</taxon>
        <taxon>Malvaceae</taxon>
        <taxon>Byttnerioideae</taxon>
        <taxon>Theobroma</taxon>
    </lineage>
</organism>
<proteinExistence type="predicted"/>
<reference evidence="1 2" key="1">
    <citation type="journal article" date="2013" name="Genome Biol.">
        <title>The genome sequence of the most widely cultivated cacao type and its use to identify candidate genes regulating pod color.</title>
        <authorList>
            <person name="Motamayor J.C."/>
            <person name="Mockaitis K."/>
            <person name="Schmutz J."/>
            <person name="Haiminen N."/>
            <person name="Iii D.L."/>
            <person name="Cornejo O."/>
            <person name="Findley S.D."/>
            <person name="Zheng P."/>
            <person name="Utro F."/>
            <person name="Royaert S."/>
            <person name="Saski C."/>
            <person name="Jenkins J."/>
            <person name="Podicheti R."/>
            <person name="Zhao M."/>
            <person name="Scheffler B.E."/>
            <person name="Stack J.C."/>
            <person name="Feltus F.A."/>
            <person name="Mustiga G.M."/>
            <person name="Amores F."/>
            <person name="Phillips W."/>
            <person name="Marelli J.P."/>
            <person name="May G.D."/>
            <person name="Shapiro H."/>
            <person name="Ma J."/>
            <person name="Bustamante C.D."/>
            <person name="Schnell R.J."/>
            <person name="Main D."/>
            <person name="Gilbert D."/>
            <person name="Parida L."/>
            <person name="Kuhn D.N."/>
        </authorList>
    </citation>
    <scope>NUCLEOTIDE SEQUENCE [LARGE SCALE GENOMIC DNA]</scope>
    <source>
        <strain evidence="2">cv. Matina 1-6</strain>
    </source>
</reference>
<gene>
    <name evidence="1" type="ORF">TCM_034319</name>
</gene>
<dbReference type="EMBL" id="CM001886">
    <property type="protein sequence ID" value="EOY15160.1"/>
    <property type="molecule type" value="Genomic_DNA"/>
</dbReference>
<accession>A0A061FD02</accession>
<evidence type="ECO:0000313" key="2">
    <source>
        <dbReference type="Proteomes" id="UP000026915"/>
    </source>
</evidence>
<dbReference type="Proteomes" id="UP000026915">
    <property type="component" value="Chromosome 8"/>
</dbReference>
<dbReference type="HOGENOM" id="CLU_2709855_0_0_1"/>
<protein>
    <submittedName>
        <fullName evidence="1">Uncharacterized protein</fullName>
    </submittedName>
</protein>
<dbReference type="Gramene" id="EOY15160">
    <property type="protein sequence ID" value="EOY15160"/>
    <property type="gene ID" value="TCM_034319"/>
</dbReference>
<dbReference type="InParanoid" id="A0A061FD02"/>
<evidence type="ECO:0000313" key="1">
    <source>
        <dbReference type="EMBL" id="EOY15160.1"/>
    </source>
</evidence>
<keyword evidence="2" id="KW-1185">Reference proteome</keyword>